<sequence>LLRNLSAFALEMNEIACILQYSNDRALVVIDELARSDYRVRSRVITSHSSLHFIFGSLEFIQKSFT</sequence>
<reference evidence="2" key="2">
    <citation type="submission" date="2017-02" db="UniProtKB">
        <authorList>
            <consortium name="WormBaseParasite"/>
        </authorList>
    </citation>
    <scope>IDENTIFICATION</scope>
</reference>
<dbReference type="WBParaSite" id="ACAC_0000484201-mRNA-1">
    <property type="protein sequence ID" value="ACAC_0000484201-mRNA-1"/>
    <property type="gene ID" value="ACAC_0000484201"/>
</dbReference>
<name>A0A0K0D447_ANGCA</name>
<protein>
    <submittedName>
        <fullName evidence="2">DNA_MISMATCH_REPAIR_2 domain-containing protein</fullName>
    </submittedName>
</protein>
<dbReference type="Proteomes" id="UP000035642">
    <property type="component" value="Unassembled WGS sequence"/>
</dbReference>
<keyword evidence="1" id="KW-1185">Reference proteome</keyword>
<proteinExistence type="predicted"/>
<organism evidence="1 2">
    <name type="scientific">Angiostrongylus cantonensis</name>
    <name type="common">Rat lungworm</name>
    <dbReference type="NCBI Taxonomy" id="6313"/>
    <lineage>
        <taxon>Eukaryota</taxon>
        <taxon>Metazoa</taxon>
        <taxon>Ecdysozoa</taxon>
        <taxon>Nematoda</taxon>
        <taxon>Chromadorea</taxon>
        <taxon>Rhabditida</taxon>
        <taxon>Rhabditina</taxon>
        <taxon>Rhabditomorpha</taxon>
        <taxon>Strongyloidea</taxon>
        <taxon>Metastrongylidae</taxon>
        <taxon>Angiostrongylus</taxon>
    </lineage>
</organism>
<accession>A0A0K0D447</accession>
<dbReference type="InterPro" id="IPR027417">
    <property type="entry name" value="P-loop_NTPase"/>
</dbReference>
<dbReference type="AlphaFoldDB" id="A0A0K0D447"/>
<reference evidence="1" key="1">
    <citation type="submission" date="2012-09" db="EMBL/GenBank/DDBJ databases">
        <authorList>
            <person name="Martin A.A."/>
        </authorList>
    </citation>
    <scope>NUCLEOTIDE SEQUENCE</scope>
</reference>
<evidence type="ECO:0000313" key="2">
    <source>
        <dbReference type="WBParaSite" id="ACAC_0000484201-mRNA-1"/>
    </source>
</evidence>
<dbReference type="Gene3D" id="3.40.50.300">
    <property type="entry name" value="P-loop containing nucleotide triphosphate hydrolases"/>
    <property type="match status" value="1"/>
</dbReference>
<evidence type="ECO:0000313" key="1">
    <source>
        <dbReference type="Proteomes" id="UP000035642"/>
    </source>
</evidence>